<evidence type="ECO:0000313" key="5">
    <source>
        <dbReference type="EMBL" id="EGT45290.1"/>
    </source>
</evidence>
<gene>
    <name evidence="5" type="ORF">CAEBREN_02665</name>
</gene>
<sequence length="435" mass="50181">MQKTQTTLDFLKANPTYLRICVQYETLDKDIPILYSYRNFCLRLGDDVMDYPEFEFWYWRFYHGETDLEVDRSSVQPKTTFSDLPVKIIGKFVDEMDPVDRILFRQASPQLQSIVDGQRLELPGFGEQTFFTWDASSATIRDESFGTIQFNKSENRFYINQWRDTIDVKASEYLDTVLNGFLTIFGAPGAKFDELHVEYDADSSKSCENWKIMMENLKKFLESSNRKLQIQKLVFNASDAPKPAPTLLLPLLPLIKGLENLHILSRHREVSYSKLAKLEEWKQAKTIKLISVDGLGAYCSHKEIKYFSHFEQFDVTVDGLSVGNFVEHVKKLTESKTFKKCTISGAFTFTALDYATASNKVLQENKTVREPIENSEEYLELKFFIDYSDGSVVIERKKEKMSVVKKKKMKKRSVSAAGENKKRSVSAAGKAPWRN</sequence>
<proteinExistence type="predicted"/>
<dbReference type="Pfam" id="PF01827">
    <property type="entry name" value="FTH"/>
    <property type="match status" value="1"/>
</dbReference>
<dbReference type="EMBL" id="GL379815">
    <property type="protein sequence ID" value="EGT45290.1"/>
    <property type="molecule type" value="Genomic_DNA"/>
</dbReference>
<protein>
    <recommendedName>
        <fullName evidence="7">F-box domain-containing protein</fullName>
    </recommendedName>
</protein>
<dbReference type="InterPro" id="IPR001810">
    <property type="entry name" value="F-box_dom"/>
</dbReference>
<organism evidence="6">
    <name type="scientific">Caenorhabditis brenneri</name>
    <name type="common">Nematode worm</name>
    <dbReference type="NCBI Taxonomy" id="135651"/>
    <lineage>
        <taxon>Eukaryota</taxon>
        <taxon>Metazoa</taxon>
        <taxon>Ecdysozoa</taxon>
        <taxon>Nematoda</taxon>
        <taxon>Chromadorea</taxon>
        <taxon>Rhabditida</taxon>
        <taxon>Rhabditina</taxon>
        <taxon>Rhabditomorpha</taxon>
        <taxon>Rhabditoidea</taxon>
        <taxon>Rhabditidae</taxon>
        <taxon>Peloderinae</taxon>
        <taxon>Caenorhabditis</taxon>
    </lineage>
</organism>
<evidence type="ECO:0000256" key="1">
    <source>
        <dbReference type="SAM" id="MobiDB-lite"/>
    </source>
</evidence>
<dbReference type="InterPro" id="IPR002900">
    <property type="entry name" value="DUF38/FTH_CAE_spp"/>
</dbReference>
<dbReference type="GO" id="GO:0045087">
    <property type="term" value="P:innate immune response"/>
    <property type="evidence" value="ECO:0007669"/>
    <property type="project" value="TreeGrafter"/>
</dbReference>
<dbReference type="PANTHER" id="PTHR23015">
    <property type="entry name" value="UNCHARACTERIZED C.ELEGANS PROTEIN"/>
    <property type="match status" value="1"/>
</dbReference>
<dbReference type="PANTHER" id="PTHR23015:SF4">
    <property type="entry name" value="DUF38 DOMAIN-CONTAINING PROTEIN-RELATED"/>
    <property type="match status" value="1"/>
</dbReference>
<evidence type="ECO:0008006" key="7">
    <source>
        <dbReference type="Google" id="ProtNLM"/>
    </source>
</evidence>
<dbReference type="InParanoid" id="G0MVR6"/>
<reference evidence="6" key="1">
    <citation type="submission" date="2011-07" db="EMBL/GenBank/DDBJ databases">
        <authorList>
            <consortium name="Caenorhabditis brenneri Sequencing and Analysis Consortium"/>
            <person name="Wilson R.K."/>
        </authorList>
    </citation>
    <scope>NUCLEOTIDE SEQUENCE [LARGE SCALE GENOMIC DNA]</scope>
    <source>
        <strain evidence="6">PB2801</strain>
    </source>
</reference>
<evidence type="ECO:0000259" key="2">
    <source>
        <dbReference type="Pfam" id="PF00646"/>
    </source>
</evidence>
<feature type="region of interest" description="Disordered" evidence="1">
    <location>
        <begin position="405"/>
        <end position="435"/>
    </location>
</feature>
<dbReference type="Proteomes" id="UP000008068">
    <property type="component" value="Unassembled WGS sequence"/>
</dbReference>
<dbReference type="Pfam" id="PF00646">
    <property type="entry name" value="F-box"/>
    <property type="match status" value="1"/>
</dbReference>
<name>G0MVR6_CAEBE</name>
<dbReference type="Pfam" id="PF17906">
    <property type="entry name" value="HTH_48"/>
    <property type="match status" value="1"/>
</dbReference>
<evidence type="ECO:0000259" key="4">
    <source>
        <dbReference type="Pfam" id="PF17906"/>
    </source>
</evidence>
<accession>G0MVR6</accession>
<evidence type="ECO:0000313" key="6">
    <source>
        <dbReference type="Proteomes" id="UP000008068"/>
    </source>
</evidence>
<dbReference type="AlphaFoldDB" id="G0MVR6"/>
<dbReference type="InterPro" id="IPR041426">
    <property type="entry name" value="Mos1_HTH"/>
</dbReference>
<dbReference type="HOGENOM" id="CLU_030831_3_3_1"/>
<dbReference type="CDD" id="cd22150">
    <property type="entry name" value="F-box_CeFBXA-like"/>
    <property type="match status" value="1"/>
</dbReference>
<evidence type="ECO:0000259" key="3">
    <source>
        <dbReference type="Pfam" id="PF01827"/>
    </source>
</evidence>
<feature type="domain" description="Mos1 transposase HTH" evidence="4">
    <location>
        <begin position="15"/>
        <end position="65"/>
    </location>
</feature>
<feature type="domain" description="DUF38" evidence="3">
    <location>
        <begin position="213"/>
        <end position="344"/>
    </location>
</feature>
<keyword evidence="6" id="KW-1185">Reference proteome</keyword>
<dbReference type="InterPro" id="IPR040161">
    <property type="entry name" value="FB224"/>
</dbReference>
<feature type="domain" description="F-box" evidence="2">
    <location>
        <begin position="81"/>
        <end position="120"/>
    </location>
</feature>